<dbReference type="EMBL" id="KP306789">
    <property type="protein sequence ID" value="AKG65071.1"/>
    <property type="molecule type" value="Genomic_DNA"/>
</dbReference>
<evidence type="ECO:0000256" key="12">
    <source>
        <dbReference type="SAM" id="Phobius"/>
    </source>
</evidence>
<evidence type="ECO:0000313" key="13">
    <source>
        <dbReference type="EMBL" id="AKG65071.1"/>
    </source>
</evidence>
<evidence type="ECO:0000256" key="3">
    <source>
        <dbReference type="ARBA" id="ARBA00022448"/>
    </source>
</evidence>
<feature type="transmembrane region" description="Helical" evidence="12">
    <location>
        <begin position="12"/>
        <end position="35"/>
    </location>
</feature>
<evidence type="ECO:0000256" key="7">
    <source>
        <dbReference type="ARBA" id="ARBA00022989"/>
    </source>
</evidence>
<reference evidence="13" key="2">
    <citation type="journal article" date="2016" name="Int. J. Biol. Sci.">
        <title>The Complete Mitochondrial Genome of two Tetragnatha Spiders (Araneae: Tetragnathidae): Severe Truncation of tRNAs and Novel Gene Rearrangements in Araneae.</title>
        <authorList>
            <person name="Wang Z.L."/>
            <person name="Li C."/>
            <person name="Fang W.Y."/>
            <person name="Yu X.P."/>
        </authorList>
    </citation>
    <scope>NUCLEOTIDE SEQUENCE</scope>
</reference>
<gene>
    <name evidence="13" type="primary">ATP6</name>
</gene>
<dbReference type="NCBIfam" id="TIGR01131">
    <property type="entry name" value="ATP_synt_6_or_A"/>
    <property type="match status" value="1"/>
</dbReference>
<feature type="transmembrane region" description="Helical" evidence="12">
    <location>
        <begin position="164"/>
        <end position="189"/>
    </location>
</feature>
<keyword evidence="9 12" id="KW-0472">Membrane</keyword>
<evidence type="ECO:0000256" key="2">
    <source>
        <dbReference type="ARBA" id="ARBA00006810"/>
    </source>
</evidence>
<dbReference type="SUPFAM" id="SSF81336">
    <property type="entry name" value="F1F0 ATP synthase subunit A"/>
    <property type="match status" value="1"/>
</dbReference>
<protein>
    <recommendedName>
        <fullName evidence="11">ATP synthase subunit a</fullName>
    </recommendedName>
</protein>
<keyword evidence="7 12" id="KW-1133">Transmembrane helix</keyword>
<dbReference type="Gene3D" id="1.20.120.220">
    <property type="entry name" value="ATP synthase, F0 complex, subunit A"/>
    <property type="match status" value="1"/>
</dbReference>
<dbReference type="PROSITE" id="PS00449">
    <property type="entry name" value="ATPASE_A"/>
    <property type="match status" value="1"/>
</dbReference>
<dbReference type="GO" id="GO:0005743">
    <property type="term" value="C:mitochondrial inner membrane"/>
    <property type="evidence" value="ECO:0007669"/>
    <property type="project" value="UniProtKB-SubCell"/>
</dbReference>
<dbReference type="PANTHER" id="PTHR11410">
    <property type="entry name" value="ATP SYNTHASE SUBUNIT A"/>
    <property type="match status" value="1"/>
</dbReference>
<evidence type="ECO:0000256" key="11">
    <source>
        <dbReference type="RuleBase" id="RU004450"/>
    </source>
</evidence>
<keyword evidence="10" id="KW-0066">ATP synthesis</keyword>
<dbReference type="InterPro" id="IPR023011">
    <property type="entry name" value="ATP_synth_F0_asu_AS"/>
</dbReference>
<accession>A0A0N7BW75</accession>
<dbReference type="InterPro" id="IPR045083">
    <property type="entry name" value="ATP_synth_F0_asu_bact/mt"/>
</dbReference>
<dbReference type="CDD" id="cd00310">
    <property type="entry name" value="ATP-synt_Fo_a_6"/>
    <property type="match status" value="1"/>
</dbReference>
<geneLocation type="mitochondrion" evidence="13"/>
<feature type="transmembrane region" description="Helical" evidence="12">
    <location>
        <begin position="97"/>
        <end position="115"/>
    </location>
</feature>
<keyword evidence="3" id="KW-0813">Transport</keyword>
<evidence type="ECO:0000256" key="5">
    <source>
        <dbReference type="ARBA" id="ARBA00022692"/>
    </source>
</evidence>
<dbReference type="AlphaFoldDB" id="A0A0N7BW75"/>
<evidence type="ECO:0000256" key="1">
    <source>
        <dbReference type="ARBA" id="ARBA00004141"/>
    </source>
</evidence>
<keyword evidence="4" id="KW-0138">CF(0)</keyword>
<organism evidence="13">
    <name type="scientific">Tetragnatha maxillosa</name>
    <dbReference type="NCBI Taxonomy" id="216284"/>
    <lineage>
        <taxon>Eukaryota</taxon>
        <taxon>Metazoa</taxon>
        <taxon>Ecdysozoa</taxon>
        <taxon>Arthropoda</taxon>
        <taxon>Chelicerata</taxon>
        <taxon>Arachnida</taxon>
        <taxon>Araneae</taxon>
        <taxon>Araneomorphae</taxon>
        <taxon>Entelegynae</taxon>
        <taxon>Araneoidea</taxon>
        <taxon>Tetragnathidae</taxon>
        <taxon>Tetragnatha</taxon>
    </lineage>
</organism>
<dbReference type="Pfam" id="PF00119">
    <property type="entry name" value="ATP-synt_A"/>
    <property type="match status" value="1"/>
</dbReference>
<evidence type="ECO:0000256" key="9">
    <source>
        <dbReference type="ARBA" id="ARBA00023136"/>
    </source>
</evidence>
<proteinExistence type="inferred from homology"/>
<keyword evidence="6" id="KW-0375">Hydrogen ion transport</keyword>
<reference evidence="13" key="1">
    <citation type="submission" date="2014-12" db="EMBL/GenBank/DDBJ databases">
        <authorList>
            <person name="Jaenicke S."/>
        </authorList>
    </citation>
    <scope>NUCLEOTIDE SEQUENCE</scope>
</reference>
<keyword evidence="8" id="KW-0406">Ion transport</keyword>
<evidence type="ECO:0000256" key="10">
    <source>
        <dbReference type="ARBA" id="ARBA00023310"/>
    </source>
</evidence>
<keyword evidence="5 12" id="KW-0812">Transmembrane</keyword>
<dbReference type="InterPro" id="IPR000568">
    <property type="entry name" value="ATP_synth_F0_asu"/>
</dbReference>
<keyword evidence="13" id="KW-0496">Mitochondrion</keyword>
<name>A0A0N7BW75_9ARAC</name>
<feature type="transmembrane region" description="Helical" evidence="12">
    <location>
        <begin position="195"/>
        <end position="217"/>
    </location>
</feature>
<dbReference type="PRINTS" id="PR00123">
    <property type="entry name" value="ATPASEA"/>
</dbReference>
<comment type="similarity">
    <text evidence="2">Belongs to the ATPase A chain family.</text>
</comment>
<dbReference type="GO" id="GO:0046933">
    <property type="term" value="F:proton-transporting ATP synthase activity, rotational mechanism"/>
    <property type="evidence" value="ECO:0007669"/>
    <property type="project" value="TreeGrafter"/>
</dbReference>
<evidence type="ECO:0000256" key="4">
    <source>
        <dbReference type="ARBA" id="ARBA00022547"/>
    </source>
</evidence>
<dbReference type="InterPro" id="IPR035908">
    <property type="entry name" value="F0_ATP_A_sf"/>
</dbReference>
<comment type="subcellular location">
    <subcellularLocation>
        <location evidence="1">Membrane</location>
        <topology evidence="1">Multi-pass membrane protein</topology>
    </subcellularLocation>
    <subcellularLocation>
        <location evidence="11">Mitochondrion inner membrane</location>
        <topology evidence="11">Multi-pass membrane protein</topology>
    </subcellularLocation>
</comment>
<sequence length="220" mass="24497">MNLFSVFDPSSFYGIQLNWVIMLLTVLFMLMKYYLVSSSSQLFKNSLILSVNGLFVEIAGSSNLAITFIATSTFFYLVVMNLLGLFPFIFTSTAHPLITMSLGVIFWSSFFLMGWTKSFKESAAHLVPEGSPLGLSPLMVLIESISHLMRPFTLSIRLAANMMAGHLIISLLSSISLLSLYSFSISVFLQSVLLILELGVAVIQGFVFSILLLLYCLEYY</sequence>
<dbReference type="PANTHER" id="PTHR11410:SF0">
    <property type="entry name" value="ATP SYNTHASE SUBUNIT A"/>
    <property type="match status" value="1"/>
</dbReference>
<evidence type="ECO:0000256" key="6">
    <source>
        <dbReference type="ARBA" id="ARBA00022781"/>
    </source>
</evidence>
<dbReference type="GO" id="GO:0045259">
    <property type="term" value="C:proton-transporting ATP synthase complex"/>
    <property type="evidence" value="ECO:0007669"/>
    <property type="project" value="UniProtKB-KW"/>
</dbReference>
<evidence type="ECO:0000256" key="8">
    <source>
        <dbReference type="ARBA" id="ARBA00023065"/>
    </source>
</evidence>